<gene>
    <name evidence="1" type="ORF">AN396_13895</name>
</gene>
<keyword evidence="2" id="KW-1185">Reference proteome</keyword>
<name>A0ACC8XG01_9FIRM</name>
<protein>
    <submittedName>
        <fullName evidence="1">Uncharacterized protein</fullName>
    </submittedName>
</protein>
<proteinExistence type="predicted"/>
<dbReference type="Proteomes" id="UP000188605">
    <property type="component" value="Unassembled WGS sequence"/>
</dbReference>
<evidence type="ECO:0000313" key="1">
    <source>
        <dbReference type="EMBL" id="ONI42552.1"/>
    </source>
</evidence>
<comment type="caution">
    <text evidence="1">The sequence shown here is derived from an EMBL/GenBank/DDBJ whole genome shotgun (WGS) entry which is preliminary data.</text>
</comment>
<sequence>MAGKKIQLEEKTPIQEALGTTYKGIMNGISHIIPVIITGGIFLAIVDIIGMEILGYNLRGSLEEVTANGLVEFLYTMRQVAFLALGLLSPVLAAFISQGIAGKAGLAPGFIGGMLAKGGAFGHIAVQDSGFLGALFAGILAGFTVQALKKLPFTKKYESLNILLVTPLIAGFIVAVPMIWFVGPSIATLNNGITAGLTWMADNNLTIPLGFIIGAMACTDFGGPINKIAYIFCVGLWSDGFYTYYAAFTAAKIIPGITVGILAMVAPKYFTQDEKDAAIPAIILSGLGGIGEQVIPFALRDPISIIPAQMLGGGIAGALILWSQIGINVGAGGSLITGLVTTNPALWFAYFGVGALVAFVLMFIIKVKRKAIV</sequence>
<dbReference type="EMBL" id="LJDB01000010">
    <property type="protein sequence ID" value="ONI42552.1"/>
    <property type="molecule type" value="Genomic_DNA"/>
</dbReference>
<reference evidence="1" key="1">
    <citation type="submission" date="2016-08" db="EMBL/GenBank/DDBJ databases">
        <authorList>
            <person name="Ngugi D.K."/>
            <person name="Miyake S."/>
            <person name="Stingl U."/>
        </authorList>
    </citation>
    <scope>NUCLEOTIDE SEQUENCE</scope>
    <source>
        <strain evidence="1">SCG-B11WGA-EpuloA1</strain>
    </source>
</reference>
<accession>A0ACC8XG01</accession>
<evidence type="ECO:0000313" key="2">
    <source>
        <dbReference type="Proteomes" id="UP000188605"/>
    </source>
</evidence>
<organism evidence="1 2">
    <name type="scientific">Candidatus Epulonipiscium fishelsonii</name>
    <dbReference type="NCBI Taxonomy" id="77094"/>
    <lineage>
        <taxon>Bacteria</taxon>
        <taxon>Bacillati</taxon>
        <taxon>Bacillota</taxon>
        <taxon>Clostridia</taxon>
        <taxon>Lachnospirales</taxon>
        <taxon>Lachnospiraceae</taxon>
        <taxon>Candidatus Epulonipiscium</taxon>
    </lineage>
</organism>